<reference evidence="2 3" key="1">
    <citation type="submission" date="2019-02" db="EMBL/GenBank/DDBJ databases">
        <title>Deep-cultivation of Planctomycetes and their phenomic and genomic characterization uncovers novel biology.</title>
        <authorList>
            <person name="Wiegand S."/>
            <person name="Jogler M."/>
            <person name="Boedeker C."/>
            <person name="Pinto D."/>
            <person name="Vollmers J."/>
            <person name="Rivas-Marin E."/>
            <person name="Kohn T."/>
            <person name="Peeters S.H."/>
            <person name="Heuer A."/>
            <person name="Rast P."/>
            <person name="Oberbeckmann S."/>
            <person name="Bunk B."/>
            <person name="Jeske O."/>
            <person name="Meyerdierks A."/>
            <person name="Storesund J.E."/>
            <person name="Kallscheuer N."/>
            <person name="Luecker S."/>
            <person name="Lage O.M."/>
            <person name="Pohl T."/>
            <person name="Merkel B.J."/>
            <person name="Hornburger P."/>
            <person name="Mueller R.-W."/>
            <person name="Bruemmer F."/>
            <person name="Labrenz M."/>
            <person name="Spormann A.M."/>
            <person name="Op den Camp H."/>
            <person name="Overmann J."/>
            <person name="Amann R."/>
            <person name="Jetten M.S.M."/>
            <person name="Mascher T."/>
            <person name="Medema M.H."/>
            <person name="Devos D.P."/>
            <person name="Kaster A.-K."/>
            <person name="Ovreas L."/>
            <person name="Rohde M."/>
            <person name="Galperin M.Y."/>
            <person name="Jogler C."/>
        </authorList>
    </citation>
    <scope>NUCLEOTIDE SEQUENCE [LARGE SCALE GENOMIC DNA]</scope>
    <source>
        <strain evidence="2 3">Pan161</strain>
    </source>
</reference>
<evidence type="ECO:0000313" key="2">
    <source>
        <dbReference type="EMBL" id="QDT90467.1"/>
    </source>
</evidence>
<evidence type="ECO:0000313" key="3">
    <source>
        <dbReference type="Proteomes" id="UP000316855"/>
    </source>
</evidence>
<dbReference type="KEGG" id="gax:Pan161_21190"/>
<evidence type="ECO:0000259" key="1">
    <source>
        <dbReference type="Pfam" id="PF24096"/>
    </source>
</evidence>
<dbReference type="Pfam" id="PF24096">
    <property type="entry name" value="DUF7379"/>
    <property type="match status" value="1"/>
</dbReference>
<gene>
    <name evidence="2" type="ORF">Pan161_21190</name>
</gene>
<proteinExistence type="predicted"/>
<protein>
    <recommendedName>
        <fullName evidence="1">DUF7379 domain-containing protein</fullName>
    </recommendedName>
</protein>
<dbReference type="AlphaFoldDB" id="A0A517VBT5"/>
<dbReference type="Gene3D" id="3.40.50.1820">
    <property type="entry name" value="alpha/beta hydrolase"/>
    <property type="match status" value="1"/>
</dbReference>
<dbReference type="EMBL" id="CP036343">
    <property type="protein sequence ID" value="QDT90467.1"/>
    <property type="molecule type" value="Genomic_DNA"/>
</dbReference>
<dbReference type="SUPFAM" id="SSF53474">
    <property type="entry name" value="alpha/beta-Hydrolases"/>
    <property type="match status" value="1"/>
</dbReference>
<accession>A0A517VBT5</accession>
<keyword evidence="3" id="KW-1185">Reference proteome</keyword>
<sequence length="445" mass="49953">MSNMKKSNGDLNEKVVAILDDHIHEIGVHDFTDTLKLETPVGVMRRGGRRRISNNVQTLSLVDTGDLLTWEPGLITKHSFNRRRRSRLSPTSGEVLKQIKFETLPPNQVMEFLTELDKKMTPHQGIRKLTDGRLKKKEPLPQEGRVLLLVHGTFSNNENFLKNLRSTTEGKEFLKRAMKEYNQQVFVFDHPTLSVSPIHNALDLAEEFRNSKAVVDVISHSRGGLVTRWWFEALSPQPELRGKAVLVGSPLAGTGLAAPANIRSALKLLTNYGRALGTISGFASTAVPLLIGVTGLLKVLTSITSFAAHTPLADTVVSLVPGLNGQSRAGDNADLRRLRKLSFGEKRLYFAIRSNFEPEDPGWRFWRYFTNPATHGLNAVTDKIFNSENDLVVDTASMHDLSDNLLIPDSNIYTFPTSDDVHHLNYFQQKETIQHLTHWLLKQEK</sequence>
<feature type="domain" description="DUF7379" evidence="1">
    <location>
        <begin position="147"/>
        <end position="307"/>
    </location>
</feature>
<dbReference type="InterPro" id="IPR055803">
    <property type="entry name" value="DUF7379"/>
</dbReference>
<organism evidence="2 3">
    <name type="scientific">Gimesia algae</name>
    <dbReference type="NCBI Taxonomy" id="2527971"/>
    <lineage>
        <taxon>Bacteria</taxon>
        <taxon>Pseudomonadati</taxon>
        <taxon>Planctomycetota</taxon>
        <taxon>Planctomycetia</taxon>
        <taxon>Planctomycetales</taxon>
        <taxon>Planctomycetaceae</taxon>
        <taxon>Gimesia</taxon>
    </lineage>
</organism>
<dbReference type="Proteomes" id="UP000316855">
    <property type="component" value="Chromosome"/>
</dbReference>
<dbReference type="InterPro" id="IPR029058">
    <property type="entry name" value="AB_hydrolase_fold"/>
</dbReference>
<name>A0A517VBT5_9PLAN</name>